<dbReference type="InterPro" id="IPR011650">
    <property type="entry name" value="Peptidase_M20_dimer"/>
</dbReference>
<dbReference type="GO" id="GO:0008777">
    <property type="term" value="F:acetylornithine deacetylase activity"/>
    <property type="evidence" value="ECO:0007669"/>
    <property type="project" value="TreeGrafter"/>
</dbReference>
<dbReference type="GO" id="GO:0019877">
    <property type="term" value="P:diaminopimelate biosynthetic process"/>
    <property type="evidence" value="ECO:0007669"/>
    <property type="project" value="UniProtKB-KW"/>
</dbReference>
<dbReference type="InterPro" id="IPR050072">
    <property type="entry name" value="Peptidase_M20A"/>
</dbReference>
<dbReference type="GO" id="GO:0046872">
    <property type="term" value="F:metal ion binding"/>
    <property type="evidence" value="ECO:0007669"/>
    <property type="project" value="UniProtKB-KW"/>
</dbReference>
<keyword evidence="11" id="KW-0457">Lysine biosynthesis</keyword>
<evidence type="ECO:0000256" key="9">
    <source>
        <dbReference type="ARBA" id="ARBA00022833"/>
    </source>
</evidence>
<dbReference type="EMBL" id="UINC01099583">
    <property type="protein sequence ID" value="SVC58962.1"/>
    <property type="molecule type" value="Genomic_DNA"/>
</dbReference>
<dbReference type="SUPFAM" id="SSF55031">
    <property type="entry name" value="Bacterial exopeptidase dimerisation domain"/>
    <property type="match status" value="1"/>
</dbReference>
<evidence type="ECO:0000256" key="6">
    <source>
        <dbReference type="ARBA" id="ARBA00022605"/>
    </source>
</evidence>
<dbReference type="NCBIfam" id="NF009557">
    <property type="entry name" value="PRK13009.1"/>
    <property type="match status" value="1"/>
</dbReference>
<dbReference type="GO" id="GO:0006526">
    <property type="term" value="P:L-arginine biosynthetic process"/>
    <property type="evidence" value="ECO:0007669"/>
    <property type="project" value="TreeGrafter"/>
</dbReference>
<evidence type="ECO:0000256" key="12">
    <source>
        <dbReference type="ARBA" id="ARBA00031891"/>
    </source>
</evidence>
<dbReference type="HAMAP" id="MF_01690">
    <property type="entry name" value="DapE"/>
    <property type="match status" value="1"/>
</dbReference>
<dbReference type="SUPFAM" id="SSF53187">
    <property type="entry name" value="Zn-dependent exopeptidases"/>
    <property type="match status" value="1"/>
</dbReference>
<accession>A0A382NGV7</accession>
<dbReference type="UniPathway" id="UPA00034">
    <property type="reaction ID" value="UER00021"/>
</dbReference>
<evidence type="ECO:0000256" key="7">
    <source>
        <dbReference type="ARBA" id="ARBA00022723"/>
    </source>
</evidence>
<dbReference type="GO" id="GO:0009014">
    <property type="term" value="F:succinyl-diaminopimelate desuccinylase activity"/>
    <property type="evidence" value="ECO:0007669"/>
    <property type="project" value="UniProtKB-EC"/>
</dbReference>
<dbReference type="NCBIfam" id="TIGR01246">
    <property type="entry name" value="dapE_proteo"/>
    <property type="match status" value="1"/>
</dbReference>
<evidence type="ECO:0000256" key="10">
    <source>
        <dbReference type="ARBA" id="ARBA00022915"/>
    </source>
</evidence>
<dbReference type="AlphaFoldDB" id="A0A382NGV7"/>
<keyword evidence="7" id="KW-0479">Metal-binding</keyword>
<dbReference type="PANTHER" id="PTHR43808">
    <property type="entry name" value="ACETYLORNITHINE DEACETYLASE"/>
    <property type="match status" value="1"/>
</dbReference>
<name>A0A382NGV7_9ZZZZ</name>
<reference evidence="15" key="1">
    <citation type="submission" date="2018-05" db="EMBL/GenBank/DDBJ databases">
        <authorList>
            <person name="Lanie J.A."/>
            <person name="Ng W.-L."/>
            <person name="Kazmierczak K.M."/>
            <person name="Andrzejewski T.M."/>
            <person name="Davidsen T.M."/>
            <person name="Wayne K.J."/>
            <person name="Tettelin H."/>
            <person name="Glass J.I."/>
            <person name="Rusch D."/>
            <person name="Podicherti R."/>
            <person name="Tsui H.-C.T."/>
            <person name="Winkler M.E."/>
        </authorList>
    </citation>
    <scope>NUCLEOTIDE SEQUENCE</scope>
</reference>
<feature type="domain" description="Peptidase M20 dimerisation" evidence="14">
    <location>
        <begin position="136"/>
        <end position="243"/>
    </location>
</feature>
<evidence type="ECO:0000256" key="8">
    <source>
        <dbReference type="ARBA" id="ARBA00022801"/>
    </source>
</evidence>
<dbReference type="CDD" id="cd03891">
    <property type="entry name" value="M20_DapE_proteobac"/>
    <property type="match status" value="1"/>
</dbReference>
<dbReference type="Gene3D" id="3.40.630.10">
    <property type="entry name" value="Zn peptidases"/>
    <property type="match status" value="2"/>
</dbReference>
<dbReference type="Pfam" id="PF07687">
    <property type="entry name" value="M20_dimer"/>
    <property type="match status" value="1"/>
</dbReference>
<gene>
    <name evidence="15" type="ORF">METZ01_LOCUS311816</name>
</gene>
<evidence type="ECO:0000259" key="14">
    <source>
        <dbReference type="Pfam" id="PF07687"/>
    </source>
</evidence>
<comment type="catalytic activity">
    <reaction evidence="13">
        <text>N-succinyl-(2S,6S)-2,6-diaminopimelate + H2O = (2S,6S)-2,6-diaminopimelate + succinate</text>
        <dbReference type="Rhea" id="RHEA:22608"/>
        <dbReference type="ChEBI" id="CHEBI:15377"/>
        <dbReference type="ChEBI" id="CHEBI:30031"/>
        <dbReference type="ChEBI" id="CHEBI:57609"/>
        <dbReference type="ChEBI" id="CHEBI:58087"/>
        <dbReference type="EC" id="3.5.1.18"/>
    </reaction>
</comment>
<evidence type="ECO:0000256" key="5">
    <source>
        <dbReference type="ARBA" id="ARBA00022391"/>
    </source>
</evidence>
<dbReference type="Pfam" id="PF01546">
    <property type="entry name" value="Peptidase_M20"/>
    <property type="match status" value="1"/>
</dbReference>
<evidence type="ECO:0000256" key="3">
    <source>
        <dbReference type="ARBA" id="ARBA00011738"/>
    </source>
</evidence>
<comment type="similarity">
    <text evidence="2">Belongs to the peptidase M20A family. DapE subfamily.</text>
</comment>
<organism evidence="15">
    <name type="scientific">marine metagenome</name>
    <dbReference type="NCBI Taxonomy" id="408172"/>
    <lineage>
        <taxon>unclassified sequences</taxon>
        <taxon>metagenomes</taxon>
        <taxon>ecological metagenomes</taxon>
    </lineage>
</organism>
<comment type="pathway">
    <text evidence="1">Amino-acid biosynthesis; L-lysine biosynthesis via DAP pathway; LL-2,6-diaminopimelate from (S)-tetrahydrodipicolinate (succinylase route): step 3/3.</text>
</comment>
<dbReference type="InterPro" id="IPR005941">
    <property type="entry name" value="DapE_proteobac"/>
</dbReference>
<evidence type="ECO:0000256" key="4">
    <source>
        <dbReference type="ARBA" id="ARBA00011921"/>
    </source>
</evidence>
<dbReference type="PANTHER" id="PTHR43808:SF31">
    <property type="entry name" value="N-ACETYL-L-CITRULLINE DEACETYLASE"/>
    <property type="match status" value="1"/>
</dbReference>
<keyword evidence="9" id="KW-0862">Zinc</keyword>
<sequence length="338" mass="37425">EEKGSAKVTNLYAQLGKGKNFCFAGHTDVVPPGNIKNWKYDPFSGTKSNGYLYGRGVADMKGAIACFICATKRFLSKHSNNFDGSISLLITGDEEGAAINGTKKVLQWMKKNKKTIDFCLVGEPSNPNTLGEMIKIGRRGSLNVDLKVFGTQGHVAYPKVANNPITHLLKMLTSIKSNNWDNGSKHFDPSNLEVTSIDVSNTAFNVIPSEANAKFNIRFNDKHSKKSIEKKIRAICNSVYKKHSLTFELTGEPFLTKKGDFIKIISNSITKVTGKKPDLSTTGGTSDARFIHKYCPVVEFGLVNRTIHAENECVKIKDLNSLTKIYQNILDSYFKTKL</sequence>
<feature type="non-terminal residue" evidence="15">
    <location>
        <position position="1"/>
    </location>
</feature>
<proteinExistence type="inferred from homology"/>
<evidence type="ECO:0000256" key="1">
    <source>
        <dbReference type="ARBA" id="ARBA00005130"/>
    </source>
</evidence>
<keyword evidence="6" id="KW-0028">Amino-acid biosynthesis</keyword>
<comment type="subunit">
    <text evidence="3">Homodimer.</text>
</comment>
<evidence type="ECO:0000256" key="11">
    <source>
        <dbReference type="ARBA" id="ARBA00023154"/>
    </source>
</evidence>
<evidence type="ECO:0000256" key="2">
    <source>
        <dbReference type="ARBA" id="ARBA00006746"/>
    </source>
</evidence>
<dbReference type="EC" id="3.5.1.18" evidence="4"/>
<dbReference type="InterPro" id="IPR036264">
    <property type="entry name" value="Bact_exopeptidase_dim_dom"/>
</dbReference>
<keyword evidence="10" id="KW-0220">Diaminopimelate biosynthesis</keyword>
<evidence type="ECO:0000313" key="15">
    <source>
        <dbReference type="EMBL" id="SVC58962.1"/>
    </source>
</evidence>
<dbReference type="GO" id="GO:0009089">
    <property type="term" value="P:lysine biosynthetic process via diaminopimelate"/>
    <property type="evidence" value="ECO:0007669"/>
    <property type="project" value="UniProtKB-UniPathway"/>
</dbReference>
<protein>
    <recommendedName>
        <fullName evidence="5">Succinyl-diaminopimelate desuccinylase</fullName>
        <ecNumber evidence="4">3.5.1.18</ecNumber>
    </recommendedName>
    <alternativeName>
        <fullName evidence="12">N-succinyl-LL-2,6-diaminoheptanedioate amidohydrolase</fullName>
    </alternativeName>
</protein>
<keyword evidence="8" id="KW-0378">Hydrolase</keyword>
<dbReference type="InterPro" id="IPR002933">
    <property type="entry name" value="Peptidase_M20"/>
</dbReference>
<evidence type="ECO:0000256" key="13">
    <source>
        <dbReference type="ARBA" id="ARBA00051301"/>
    </source>
</evidence>